<dbReference type="Proteomes" id="UP000681967">
    <property type="component" value="Unassembled WGS sequence"/>
</dbReference>
<dbReference type="Proteomes" id="UP000676336">
    <property type="component" value="Unassembled WGS sequence"/>
</dbReference>
<feature type="domain" description="MULE transposase" evidence="1">
    <location>
        <begin position="80"/>
        <end position="147"/>
    </location>
</feature>
<evidence type="ECO:0000259" key="1">
    <source>
        <dbReference type="Pfam" id="PF10551"/>
    </source>
</evidence>
<dbReference type="EMBL" id="CAJNRE010016663">
    <property type="protein sequence ID" value="CAF2147829.1"/>
    <property type="molecule type" value="Genomic_DNA"/>
</dbReference>
<evidence type="ECO:0000313" key="4">
    <source>
        <dbReference type="EMBL" id="CAF4246187.1"/>
    </source>
</evidence>
<dbReference type="InterPro" id="IPR018289">
    <property type="entry name" value="MULE_transposase_dom"/>
</dbReference>
<dbReference type="EMBL" id="CAJOBJ010026313">
    <property type="protein sequence ID" value="CAF4246187.1"/>
    <property type="molecule type" value="Genomic_DNA"/>
</dbReference>
<dbReference type="AlphaFoldDB" id="A0A816XN06"/>
<evidence type="ECO:0000313" key="6">
    <source>
        <dbReference type="Proteomes" id="UP000663824"/>
    </source>
</evidence>
<accession>A0A816XN06</accession>
<dbReference type="Proteomes" id="UP000681720">
    <property type="component" value="Unassembled WGS sequence"/>
</dbReference>
<dbReference type="EMBL" id="CAJOBH010087297">
    <property type="protein sequence ID" value="CAF4547027.1"/>
    <property type="molecule type" value="Genomic_DNA"/>
</dbReference>
<gene>
    <name evidence="5" type="ORF">BYL167_LOCUS37945</name>
    <name evidence="4" type="ORF">GIL414_LOCUS23482</name>
    <name evidence="2" type="ORF">MBJ925_LOCUS30720</name>
    <name evidence="3" type="ORF">SMN809_LOCUS2711</name>
</gene>
<dbReference type="EMBL" id="CAJOBI010000513">
    <property type="protein sequence ID" value="CAF3828350.1"/>
    <property type="molecule type" value="Genomic_DNA"/>
</dbReference>
<sequence>MPDESSSSIINLALRTYPLSVAGELPRSDGLSLTIRRQRTTETVDVDGRLPEKLRKTCPKQTLVCPDDYYQLFTLHAMMTNAIIPLVHGLLIGKCNDDYNQFFEKLFEQDNSQPESIMTDFESGTIKSVKGMLPNILHKGCLFRFSQAIWRQVQNKELATKYREDECFCLKVKKLIALAFVSLDEVTTAFDLIADQFDDDTDDLLAYFEKTWIGKPKRRGTGRKKPLFDHKLWNIHDRVIAATPRSNNSVEGWHNAFANRVSISHPNIVKLTEKIHREQSKFELDTAKILQGHIIKTKKPVIED</sequence>
<name>A0A816XN06_9BILA</name>
<dbReference type="Proteomes" id="UP000663824">
    <property type="component" value="Unassembled WGS sequence"/>
</dbReference>
<evidence type="ECO:0000313" key="5">
    <source>
        <dbReference type="EMBL" id="CAF4547027.1"/>
    </source>
</evidence>
<comment type="caution">
    <text evidence="2">The sequence shown here is derived from an EMBL/GenBank/DDBJ whole genome shotgun (WGS) entry which is preliminary data.</text>
</comment>
<protein>
    <recommendedName>
        <fullName evidence="1">MULE transposase domain-containing protein</fullName>
    </recommendedName>
</protein>
<proteinExistence type="predicted"/>
<organism evidence="2 6">
    <name type="scientific">Rotaria magnacalcarata</name>
    <dbReference type="NCBI Taxonomy" id="392030"/>
    <lineage>
        <taxon>Eukaryota</taxon>
        <taxon>Metazoa</taxon>
        <taxon>Spiralia</taxon>
        <taxon>Gnathifera</taxon>
        <taxon>Rotifera</taxon>
        <taxon>Eurotatoria</taxon>
        <taxon>Bdelloidea</taxon>
        <taxon>Philodinida</taxon>
        <taxon>Philodinidae</taxon>
        <taxon>Rotaria</taxon>
    </lineage>
</organism>
<reference evidence="2" key="1">
    <citation type="submission" date="2021-02" db="EMBL/GenBank/DDBJ databases">
        <authorList>
            <person name="Nowell W R."/>
        </authorList>
    </citation>
    <scope>NUCLEOTIDE SEQUENCE</scope>
</reference>
<evidence type="ECO:0000313" key="3">
    <source>
        <dbReference type="EMBL" id="CAF3828350.1"/>
    </source>
</evidence>
<evidence type="ECO:0000313" key="2">
    <source>
        <dbReference type="EMBL" id="CAF2147829.1"/>
    </source>
</evidence>
<dbReference type="Pfam" id="PF10551">
    <property type="entry name" value="MULE"/>
    <property type="match status" value="1"/>
</dbReference>